<dbReference type="EMBL" id="JACXVP010000001">
    <property type="protein sequence ID" value="KAG5629727.1"/>
    <property type="molecule type" value="Genomic_DNA"/>
</dbReference>
<dbReference type="AlphaFoldDB" id="A0A9J6B063"/>
<keyword evidence="2" id="KW-1185">Reference proteome</keyword>
<dbReference type="Proteomes" id="UP000824120">
    <property type="component" value="Chromosome 1"/>
</dbReference>
<evidence type="ECO:0008006" key="3">
    <source>
        <dbReference type="Google" id="ProtNLM"/>
    </source>
</evidence>
<proteinExistence type="predicted"/>
<reference evidence="1 2" key="1">
    <citation type="submission" date="2020-09" db="EMBL/GenBank/DDBJ databases">
        <title>De no assembly of potato wild relative species, Solanum commersonii.</title>
        <authorList>
            <person name="Cho K."/>
        </authorList>
    </citation>
    <scope>NUCLEOTIDE SEQUENCE [LARGE SCALE GENOMIC DNA]</scope>
    <source>
        <strain evidence="1">LZ3.2</strain>
        <tissue evidence="1">Leaf</tissue>
    </source>
</reference>
<accession>A0A9J6B063</accession>
<gene>
    <name evidence="1" type="ORF">H5410_001444</name>
</gene>
<feature type="non-terminal residue" evidence="1">
    <location>
        <position position="175"/>
    </location>
</feature>
<evidence type="ECO:0000313" key="2">
    <source>
        <dbReference type="Proteomes" id="UP000824120"/>
    </source>
</evidence>
<sequence>SEWAKAKVVLHAASGCPRGTHLIRAPQILADPLAEQLTNAEFQAAFQVLAQAMMAQANRESMVPVNPNMGTMATRVREFTRMNPSEFHSSNVEEDPQEFIDEVYKDISKVWFNQWKEERVVDVGPLDREKIKVAFLDKFFILEIREAKISLAKMSKFVSGVFEIVVKECRTAMLI</sequence>
<evidence type="ECO:0000313" key="1">
    <source>
        <dbReference type="EMBL" id="KAG5629727.1"/>
    </source>
</evidence>
<organism evidence="1 2">
    <name type="scientific">Solanum commersonii</name>
    <name type="common">Commerson's wild potato</name>
    <name type="synonym">Commerson's nightshade</name>
    <dbReference type="NCBI Taxonomy" id="4109"/>
    <lineage>
        <taxon>Eukaryota</taxon>
        <taxon>Viridiplantae</taxon>
        <taxon>Streptophyta</taxon>
        <taxon>Embryophyta</taxon>
        <taxon>Tracheophyta</taxon>
        <taxon>Spermatophyta</taxon>
        <taxon>Magnoliopsida</taxon>
        <taxon>eudicotyledons</taxon>
        <taxon>Gunneridae</taxon>
        <taxon>Pentapetalae</taxon>
        <taxon>asterids</taxon>
        <taxon>lamiids</taxon>
        <taxon>Solanales</taxon>
        <taxon>Solanaceae</taxon>
        <taxon>Solanoideae</taxon>
        <taxon>Solaneae</taxon>
        <taxon>Solanum</taxon>
    </lineage>
</organism>
<dbReference type="OrthoDB" id="1306017at2759"/>
<comment type="caution">
    <text evidence="1">The sequence shown here is derived from an EMBL/GenBank/DDBJ whole genome shotgun (WGS) entry which is preliminary data.</text>
</comment>
<protein>
    <recommendedName>
        <fullName evidence="3">Gag-pol polyprotein</fullName>
    </recommendedName>
</protein>
<name>A0A9J6B063_SOLCO</name>